<accession>A0AAN7S8V3</accession>
<evidence type="ECO:0000313" key="2">
    <source>
        <dbReference type="Proteomes" id="UP001333110"/>
    </source>
</evidence>
<reference evidence="1 2" key="1">
    <citation type="journal article" date="2023" name="J. Hered.">
        <title>Chromosome-level genome of the wood stork (Mycteria americana) provides insight into avian chromosome evolution.</title>
        <authorList>
            <person name="Flamio R. Jr."/>
            <person name="Ramstad K.M."/>
        </authorList>
    </citation>
    <scope>NUCLEOTIDE SEQUENCE [LARGE SCALE GENOMIC DNA]</scope>
    <source>
        <strain evidence="1">JAX WOST 10</strain>
    </source>
</reference>
<evidence type="ECO:0000313" key="1">
    <source>
        <dbReference type="EMBL" id="KAK4831785.1"/>
    </source>
</evidence>
<name>A0AAN7S8V3_MYCAM</name>
<dbReference type="Proteomes" id="UP001333110">
    <property type="component" value="Unassembled WGS sequence"/>
</dbReference>
<comment type="caution">
    <text evidence="1">The sequence shown here is derived from an EMBL/GenBank/DDBJ whole genome shotgun (WGS) entry which is preliminary data.</text>
</comment>
<sequence length="205" mass="23879">MPMFEGWCASEVLQSAPRCADYTGALLKCLYTNAHSMRNKQEELEALAWSQNYDIIGISKTWWDESCDWGAMMDSYRVFRRDRQGRQGRGLAPYVREGLDCMALVVGDDTVESLWSSKRGRRLAWLIRDLLLELRKEGKVYGHWKQGQATREDYRDDVCHGREKMCATKAQLEFTLVSTVKDNKKGFLKYLNSKRRIKRLHWAVA</sequence>
<organism evidence="1 2">
    <name type="scientific">Mycteria americana</name>
    <name type="common">Wood stork</name>
    <dbReference type="NCBI Taxonomy" id="33587"/>
    <lineage>
        <taxon>Eukaryota</taxon>
        <taxon>Metazoa</taxon>
        <taxon>Chordata</taxon>
        <taxon>Craniata</taxon>
        <taxon>Vertebrata</taxon>
        <taxon>Euteleostomi</taxon>
        <taxon>Archelosauria</taxon>
        <taxon>Archosauria</taxon>
        <taxon>Dinosauria</taxon>
        <taxon>Saurischia</taxon>
        <taxon>Theropoda</taxon>
        <taxon>Coelurosauria</taxon>
        <taxon>Aves</taxon>
        <taxon>Neognathae</taxon>
        <taxon>Neoaves</taxon>
        <taxon>Aequornithes</taxon>
        <taxon>Ciconiiformes</taxon>
        <taxon>Ciconiidae</taxon>
        <taxon>Mycteria</taxon>
    </lineage>
</organism>
<dbReference type="PANTHER" id="PTHR33395:SF22">
    <property type="entry name" value="REVERSE TRANSCRIPTASE DOMAIN-CONTAINING PROTEIN"/>
    <property type="match status" value="1"/>
</dbReference>
<keyword evidence="2" id="KW-1185">Reference proteome</keyword>
<dbReference type="EMBL" id="JAUNZN010000001">
    <property type="protein sequence ID" value="KAK4831785.1"/>
    <property type="molecule type" value="Genomic_DNA"/>
</dbReference>
<dbReference type="GO" id="GO:0031012">
    <property type="term" value="C:extracellular matrix"/>
    <property type="evidence" value="ECO:0007669"/>
    <property type="project" value="TreeGrafter"/>
</dbReference>
<dbReference type="SUPFAM" id="SSF56219">
    <property type="entry name" value="DNase I-like"/>
    <property type="match status" value="1"/>
</dbReference>
<dbReference type="InterPro" id="IPR036691">
    <property type="entry name" value="Endo/exonu/phosph_ase_sf"/>
</dbReference>
<proteinExistence type="predicted"/>
<dbReference type="PANTHER" id="PTHR33395">
    <property type="entry name" value="TRANSCRIPTASE, PUTATIVE-RELATED-RELATED"/>
    <property type="match status" value="1"/>
</dbReference>
<dbReference type="Gene3D" id="3.60.10.10">
    <property type="entry name" value="Endonuclease/exonuclease/phosphatase"/>
    <property type="match status" value="1"/>
</dbReference>
<gene>
    <name evidence="1" type="ORF">QYF61_019098</name>
</gene>
<evidence type="ECO:0008006" key="3">
    <source>
        <dbReference type="Google" id="ProtNLM"/>
    </source>
</evidence>
<dbReference type="GO" id="GO:0061343">
    <property type="term" value="P:cell adhesion involved in heart morphogenesis"/>
    <property type="evidence" value="ECO:0007669"/>
    <property type="project" value="TreeGrafter"/>
</dbReference>
<protein>
    <recommendedName>
        <fullName evidence="3">Mitochondrial fission process protein 1</fullName>
    </recommendedName>
</protein>
<dbReference type="AlphaFoldDB" id="A0AAN7S8V3"/>
<dbReference type="GO" id="GO:0007508">
    <property type="term" value="P:larval heart development"/>
    <property type="evidence" value="ECO:0007669"/>
    <property type="project" value="TreeGrafter"/>
</dbReference>